<dbReference type="SUPFAM" id="SSF52317">
    <property type="entry name" value="Class I glutamine amidotransferase-like"/>
    <property type="match status" value="1"/>
</dbReference>
<dbReference type="AlphaFoldDB" id="A0A239X1G7"/>
<accession>A0A239X1G7</accession>
<dbReference type="CDD" id="cd01745">
    <property type="entry name" value="GATase1_2"/>
    <property type="match status" value="1"/>
</dbReference>
<dbReference type="Pfam" id="PF07722">
    <property type="entry name" value="Peptidase_C26"/>
    <property type="match status" value="1"/>
</dbReference>
<dbReference type="GO" id="GO:0005829">
    <property type="term" value="C:cytosol"/>
    <property type="evidence" value="ECO:0007669"/>
    <property type="project" value="TreeGrafter"/>
</dbReference>
<keyword evidence="1" id="KW-0315">Glutamine amidotransferase</keyword>
<dbReference type="OrthoDB" id="9813383at2"/>
<dbReference type="EMBL" id="LT906454">
    <property type="protein sequence ID" value="SNV40250.1"/>
    <property type="molecule type" value="Genomic_DNA"/>
</dbReference>
<dbReference type="GO" id="GO:0033969">
    <property type="term" value="F:gamma-glutamyl-gamma-aminobutyrate hydrolase activity"/>
    <property type="evidence" value="ECO:0007669"/>
    <property type="project" value="TreeGrafter"/>
</dbReference>
<gene>
    <name evidence="1" type="ORF">SAMEA4504048_01130</name>
</gene>
<organism evidence="1 2">
    <name type="scientific">Streptococcus acidominimus</name>
    <dbReference type="NCBI Taxonomy" id="1326"/>
    <lineage>
        <taxon>Bacteria</taxon>
        <taxon>Bacillati</taxon>
        <taxon>Bacillota</taxon>
        <taxon>Bacilli</taxon>
        <taxon>Lactobacillales</taxon>
        <taxon>Streptococcaceae</taxon>
        <taxon>Streptococcus</taxon>
    </lineage>
</organism>
<keyword evidence="1" id="KW-0808">Transferase</keyword>
<proteinExistence type="predicted"/>
<keyword evidence="1" id="KW-0328">Glycosyltransferase</keyword>
<dbReference type="InterPro" id="IPR011697">
    <property type="entry name" value="Peptidase_C26"/>
</dbReference>
<evidence type="ECO:0000313" key="1">
    <source>
        <dbReference type="EMBL" id="SNV40250.1"/>
    </source>
</evidence>
<dbReference type="InterPro" id="IPR044668">
    <property type="entry name" value="PuuD-like"/>
</dbReference>
<dbReference type="KEGG" id="saco:SAME_01130"/>
<dbReference type="EC" id="2.4.2.-" evidence="1"/>
<dbReference type="Gene3D" id="3.40.50.880">
    <property type="match status" value="1"/>
</dbReference>
<dbReference type="PANTHER" id="PTHR43235">
    <property type="entry name" value="GLUTAMINE AMIDOTRANSFERASE PB2B2.05-RELATED"/>
    <property type="match status" value="1"/>
</dbReference>
<dbReference type="GO" id="GO:0016757">
    <property type="term" value="F:glycosyltransferase activity"/>
    <property type="evidence" value="ECO:0007669"/>
    <property type="project" value="UniProtKB-KW"/>
</dbReference>
<evidence type="ECO:0000313" key="2">
    <source>
        <dbReference type="Proteomes" id="UP000215144"/>
    </source>
</evidence>
<dbReference type="PANTHER" id="PTHR43235:SF1">
    <property type="entry name" value="GLUTAMINE AMIDOTRANSFERASE PB2B2.05-RELATED"/>
    <property type="match status" value="1"/>
</dbReference>
<dbReference type="PROSITE" id="PS51273">
    <property type="entry name" value="GATASE_TYPE_1"/>
    <property type="match status" value="1"/>
</dbReference>
<dbReference type="GO" id="GO:0006598">
    <property type="term" value="P:polyamine catabolic process"/>
    <property type="evidence" value="ECO:0007669"/>
    <property type="project" value="TreeGrafter"/>
</dbReference>
<protein>
    <submittedName>
        <fullName evidence="1">Glutamine amidotransferase</fullName>
        <ecNumber evidence="1">2.4.2.-</ecNumber>
    </submittedName>
</protein>
<dbReference type="RefSeq" id="WP_017770058.1">
    <property type="nucleotide sequence ID" value="NZ_LT906454.1"/>
</dbReference>
<dbReference type="Proteomes" id="UP000215144">
    <property type="component" value="Chromosome 1"/>
</dbReference>
<dbReference type="InterPro" id="IPR029062">
    <property type="entry name" value="Class_I_gatase-like"/>
</dbReference>
<sequence length="233" mass="26012">MSKPIIVGITGNRRVNTETGVLRDYVGHGFVEGVQHAGGIPMILPISSTTTARQYVKMVDKVILTGGQNINPALYGQENLATNTDDDFFEERDLFEIAILAEALKEGKPIFTVCRGTQLMNVALGGSLHQDIENHWQDQPGDYLSQDMVVAKDSPLYAIYGEHNRINSFHHQSIYHLASELEVIARDPKDGTIEAVQFKNSSVPYIGVQWHPELLIDYCPVDQKLFDFVVNDL</sequence>
<name>A0A239X1G7_STRAI</name>
<reference evidence="1 2" key="1">
    <citation type="submission" date="2017-06" db="EMBL/GenBank/DDBJ databases">
        <authorList>
            <consortium name="Pathogen Informatics"/>
        </authorList>
    </citation>
    <scope>NUCLEOTIDE SEQUENCE [LARGE SCALE GENOMIC DNA]</scope>
    <source>
        <strain evidence="1 2">NCTC11291</strain>
    </source>
</reference>